<proteinExistence type="inferred from homology"/>
<dbReference type="HAMAP" id="MF_00094">
    <property type="entry name" value="Rel_fac_2"/>
    <property type="match status" value="1"/>
</dbReference>
<feature type="modified residue" description="N5-methylglutamine" evidence="4">
    <location>
        <position position="196"/>
    </location>
</feature>
<dbReference type="InterPro" id="IPR000352">
    <property type="entry name" value="Pep_chain_release_fac_I"/>
</dbReference>
<dbReference type="PANTHER" id="PTHR43116:SF3">
    <property type="entry name" value="CLASS I PEPTIDE CHAIN RELEASE FACTOR"/>
    <property type="match status" value="1"/>
</dbReference>
<dbReference type="Gene3D" id="3.30.70.1660">
    <property type="match status" value="1"/>
</dbReference>
<dbReference type="AlphaFoldDB" id="A0A011U762"/>
<dbReference type="InterPro" id="IPR045853">
    <property type="entry name" value="Pep_chain_release_fac_I_sf"/>
</dbReference>
<comment type="function">
    <text evidence="4">Peptide chain release factor 2 directs the termination of translation in response to the peptide chain termination codons UGA and UAA.</text>
</comment>
<evidence type="ECO:0000256" key="1">
    <source>
        <dbReference type="ARBA" id="ARBA00010835"/>
    </source>
</evidence>
<dbReference type="PATRIC" id="fig|69279.3.peg.4500"/>
<keyword evidence="3 4" id="KW-0648">Protein biosynthesis</keyword>
<dbReference type="Pfam" id="PF03462">
    <property type="entry name" value="PCRF"/>
    <property type="match status" value="1"/>
</dbReference>
<dbReference type="SMART" id="SM00937">
    <property type="entry name" value="PCRF"/>
    <property type="match status" value="1"/>
</dbReference>
<accession>A0A011U762</accession>
<evidence type="ECO:0000256" key="4">
    <source>
        <dbReference type="HAMAP-Rule" id="MF_00094"/>
    </source>
</evidence>
<reference evidence="8 10" key="2">
    <citation type="submission" date="2019-03" db="EMBL/GenBank/DDBJ databases">
        <title>Genomic Encyclopedia of Type Strains, Phase IV (KMG-IV): sequencing the most valuable type-strain genomes for metagenomic binning, comparative biology and taxonomic classification.</title>
        <authorList>
            <person name="Goeker M."/>
        </authorList>
    </citation>
    <scope>NUCLEOTIDE SEQUENCE [LARGE SCALE GENOMIC DNA]</scope>
    <source>
        <strain evidence="8 10">DSM 11603</strain>
    </source>
</reference>
<dbReference type="Gene3D" id="1.20.58.410">
    <property type="entry name" value="Release factor"/>
    <property type="match status" value="1"/>
</dbReference>
<comment type="similarity">
    <text evidence="1 4">Belongs to the prokaryotic/mitochondrial release factor family.</text>
</comment>
<reference evidence="7 9" key="1">
    <citation type="submission" date="2014-02" db="EMBL/GenBank/DDBJ databases">
        <title>Aquamicrobium defluvii Genome sequencing.</title>
        <authorList>
            <person name="Wang X."/>
        </authorList>
    </citation>
    <scope>NUCLEOTIDE SEQUENCE [LARGE SCALE GENOMIC DNA]</scope>
    <source>
        <strain evidence="7 9">W13Z1</strain>
    </source>
</reference>
<dbReference type="SUPFAM" id="SSF75620">
    <property type="entry name" value="Release factor"/>
    <property type="match status" value="1"/>
</dbReference>
<protein>
    <recommendedName>
        <fullName evidence="4 5">Peptide chain release factor 2</fullName>
        <shortName evidence="4">RF-2</shortName>
    </recommendedName>
</protein>
<comment type="subcellular location">
    <subcellularLocation>
        <location evidence="4">Cytoplasm</location>
    </subcellularLocation>
</comment>
<dbReference type="EMBL" id="SNZF01000034">
    <property type="protein sequence ID" value="TDR31313.1"/>
    <property type="molecule type" value="Genomic_DNA"/>
</dbReference>
<dbReference type="Proteomes" id="UP000019849">
    <property type="component" value="Unassembled WGS sequence"/>
</dbReference>
<dbReference type="Pfam" id="PF00472">
    <property type="entry name" value="RF-1"/>
    <property type="match status" value="1"/>
</dbReference>
<evidence type="ECO:0000256" key="2">
    <source>
        <dbReference type="ARBA" id="ARBA00022481"/>
    </source>
</evidence>
<evidence type="ECO:0000313" key="8">
    <source>
        <dbReference type="EMBL" id="TDR31313.1"/>
    </source>
</evidence>
<dbReference type="HOGENOM" id="CLU_036856_6_0_5"/>
<dbReference type="NCBIfam" id="TIGR00020">
    <property type="entry name" value="prfB"/>
    <property type="match status" value="1"/>
</dbReference>
<evidence type="ECO:0000259" key="6">
    <source>
        <dbReference type="PROSITE" id="PS00745"/>
    </source>
</evidence>
<evidence type="ECO:0000313" key="9">
    <source>
        <dbReference type="Proteomes" id="UP000019849"/>
    </source>
</evidence>
<dbReference type="eggNOG" id="COG1186">
    <property type="taxonomic scope" value="Bacteria"/>
</dbReference>
<comment type="caution">
    <text evidence="7">The sequence shown here is derived from an EMBL/GenBank/DDBJ whole genome shotgun (WGS) entry which is preliminary data.</text>
</comment>
<dbReference type="PANTHER" id="PTHR43116">
    <property type="entry name" value="PEPTIDE CHAIN RELEASE FACTOR 2"/>
    <property type="match status" value="1"/>
</dbReference>
<feature type="domain" description="Prokaryotic-type class I peptide chain release factors" evidence="6">
    <location>
        <begin position="189"/>
        <end position="205"/>
    </location>
</feature>
<dbReference type="GO" id="GO:0005737">
    <property type="term" value="C:cytoplasm"/>
    <property type="evidence" value="ECO:0007669"/>
    <property type="project" value="UniProtKB-SubCell"/>
</dbReference>
<dbReference type="FunFam" id="3.30.160.20:FF:000010">
    <property type="entry name" value="Peptide chain release factor 2"/>
    <property type="match status" value="1"/>
</dbReference>
<evidence type="ECO:0000256" key="5">
    <source>
        <dbReference type="NCBIfam" id="TIGR00020"/>
    </source>
</evidence>
<dbReference type="InterPro" id="IPR004374">
    <property type="entry name" value="PrfB"/>
</dbReference>
<organism evidence="7 9">
    <name type="scientific">Aquamicrobium defluvii</name>
    <dbReference type="NCBI Taxonomy" id="69279"/>
    <lineage>
        <taxon>Bacteria</taxon>
        <taxon>Pseudomonadati</taxon>
        <taxon>Pseudomonadota</taxon>
        <taxon>Alphaproteobacteria</taxon>
        <taxon>Hyphomicrobiales</taxon>
        <taxon>Phyllobacteriaceae</taxon>
        <taxon>Aquamicrobium</taxon>
    </lineage>
</organism>
<name>A0A011U762_9HYPH</name>
<evidence type="ECO:0000256" key="3">
    <source>
        <dbReference type="ARBA" id="ARBA00022917"/>
    </source>
</evidence>
<sequence>MRERQTLEDGIGAVKSLTQALDDNLELIAMGEEEGDDSIVTEAEDALRSMRGEVKARQVETLLSGEADTNDTYLEIHAGAGGTESQDWASMLLRMYTRWAERRRFKVEILEVHDGEEAGIKSATVLIKGHNAYGWLKTESGVHRLVRISPYDSNARRHTSFASVWVYPVIDDSIVIEIPESDVRIDTYRSSGSGGQHVNTTDSAVRITHIPTGIAVACQAERSQHKNRAKAWEMLRSRLYEEELKKREAAANATESSKSDIGWGHQIRSYVLQPYQLVKDLRTGVESTSPSDVLDGDLDEFMEASLSHRISGSEGAAIADID</sequence>
<comment type="PTM">
    <text evidence="4">Methylated by PrmC. Methylation increases the termination efficiency of RF2.</text>
</comment>
<keyword evidence="4" id="KW-0963">Cytoplasm</keyword>
<dbReference type="GO" id="GO:0016149">
    <property type="term" value="F:translation release factor activity, codon specific"/>
    <property type="evidence" value="ECO:0007669"/>
    <property type="project" value="UniProtKB-UniRule"/>
</dbReference>
<dbReference type="InterPro" id="IPR005139">
    <property type="entry name" value="PCRF"/>
</dbReference>
<dbReference type="Gene3D" id="3.30.160.20">
    <property type="match status" value="1"/>
</dbReference>
<dbReference type="EMBL" id="JENY01000038">
    <property type="protein sequence ID" value="EXL01718.1"/>
    <property type="molecule type" value="Genomic_DNA"/>
</dbReference>
<evidence type="ECO:0000313" key="7">
    <source>
        <dbReference type="EMBL" id="EXL01718.1"/>
    </source>
</evidence>
<dbReference type="PROSITE" id="PS00745">
    <property type="entry name" value="RF_PROK_I"/>
    <property type="match status" value="1"/>
</dbReference>
<dbReference type="Proteomes" id="UP000294958">
    <property type="component" value="Unassembled WGS sequence"/>
</dbReference>
<keyword evidence="10" id="KW-1185">Reference proteome</keyword>
<keyword evidence="2 4" id="KW-0488">Methylation</keyword>
<dbReference type="STRING" id="69279.BG36_17205"/>
<gene>
    <name evidence="4" type="primary">prfB</name>
    <name evidence="7" type="ORF">BG36_17205</name>
    <name evidence="8" type="ORF">DES43_1342</name>
</gene>
<evidence type="ECO:0000313" key="10">
    <source>
        <dbReference type="Proteomes" id="UP000294958"/>
    </source>
</evidence>